<accession>A0A024U3W1</accession>
<feature type="domain" description="Cyclic nucleotide-binding" evidence="2">
    <location>
        <begin position="1059"/>
        <end position="1176"/>
    </location>
</feature>
<reference evidence="3" key="1">
    <citation type="submission" date="2013-12" db="EMBL/GenBank/DDBJ databases">
        <title>The Genome Sequence of Aphanomyces invadans NJM9701.</title>
        <authorList>
            <consortium name="The Broad Institute Genomics Platform"/>
            <person name="Russ C."/>
            <person name="Tyler B."/>
            <person name="van West P."/>
            <person name="Dieguez-Uribeondo J."/>
            <person name="Young S.K."/>
            <person name="Zeng Q."/>
            <person name="Gargeya S."/>
            <person name="Fitzgerald M."/>
            <person name="Abouelleil A."/>
            <person name="Alvarado L."/>
            <person name="Chapman S.B."/>
            <person name="Gainer-Dewar J."/>
            <person name="Goldberg J."/>
            <person name="Griggs A."/>
            <person name="Gujja S."/>
            <person name="Hansen M."/>
            <person name="Howarth C."/>
            <person name="Imamovic A."/>
            <person name="Ireland A."/>
            <person name="Larimer J."/>
            <person name="McCowan C."/>
            <person name="Murphy C."/>
            <person name="Pearson M."/>
            <person name="Poon T.W."/>
            <person name="Priest M."/>
            <person name="Roberts A."/>
            <person name="Saif S."/>
            <person name="Shea T."/>
            <person name="Sykes S."/>
            <person name="Wortman J."/>
            <person name="Nusbaum C."/>
            <person name="Birren B."/>
        </authorList>
    </citation>
    <scope>NUCLEOTIDE SEQUENCE [LARGE SCALE GENOMIC DNA]</scope>
    <source>
        <strain evidence="3">NJM9701</strain>
    </source>
</reference>
<feature type="compositionally biased region" description="Basic and acidic residues" evidence="1">
    <location>
        <begin position="880"/>
        <end position="891"/>
    </location>
</feature>
<dbReference type="PANTHER" id="PTHR23011">
    <property type="entry name" value="CYCLIC NUCLEOTIDE-BINDING DOMAIN CONTAINING PROTEIN"/>
    <property type="match status" value="1"/>
</dbReference>
<name>A0A024U3W1_9STRA</name>
<dbReference type="PROSITE" id="PS50042">
    <property type="entry name" value="CNMP_BINDING_3"/>
    <property type="match status" value="6"/>
</dbReference>
<dbReference type="SMART" id="SM00100">
    <property type="entry name" value="cNMP"/>
    <property type="match status" value="4"/>
</dbReference>
<feature type="region of interest" description="Disordered" evidence="1">
    <location>
        <begin position="877"/>
        <end position="901"/>
    </location>
</feature>
<dbReference type="InterPro" id="IPR000595">
    <property type="entry name" value="cNMP-bd_dom"/>
</dbReference>
<dbReference type="SUPFAM" id="SSF51206">
    <property type="entry name" value="cAMP-binding domain-like"/>
    <property type="match status" value="6"/>
</dbReference>
<protein>
    <recommendedName>
        <fullName evidence="2">Cyclic nucleotide-binding domain-containing protein</fullName>
    </recommendedName>
</protein>
<dbReference type="Gene3D" id="2.60.120.10">
    <property type="entry name" value="Jelly Rolls"/>
    <property type="match status" value="6"/>
</dbReference>
<feature type="domain" description="Cyclic nucleotide-binding" evidence="2">
    <location>
        <begin position="436"/>
        <end position="483"/>
    </location>
</feature>
<feature type="compositionally biased region" description="Basic and acidic residues" evidence="1">
    <location>
        <begin position="1421"/>
        <end position="1434"/>
    </location>
</feature>
<dbReference type="InterPro" id="IPR014710">
    <property type="entry name" value="RmlC-like_jellyroll"/>
</dbReference>
<dbReference type="RefSeq" id="XP_008870114.1">
    <property type="nucleotide sequence ID" value="XM_008871892.1"/>
</dbReference>
<dbReference type="InterPro" id="IPR018490">
    <property type="entry name" value="cNMP-bd_dom_sf"/>
</dbReference>
<dbReference type="STRING" id="157072.A0A024U3W1"/>
<dbReference type="EMBL" id="KI913963">
    <property type="protein sequence ID" value="ETW01116.1"/>
    <property type="molecule type" value="Genomic_DNA"/>
</dbReference>
<dbReference type="eggNOG" id="ENOG502SSF8">
    <property type="taxonomic scope" value="Eukaryota"/>
</dbReference>
<feature type="domain" description="Cyclic nucleotide-binding" evidence="2">
    <location>
        <begin position="840"/>
        <end position="866"/>
    </location>
</feature>
<dbReference type="CDD" id="cd00038">
    <property type="entry name" value="CAP_ED"/>
    <property type="match status" value="4"/>
</dbReference>
<organism evidence="3">
    <name type="scientific">Aphanomyces invadans</name>
    <dbReference type="NCBI Taxonomy" id="157072"/>
    <lineage>
        <taxon>Eukaryota</taxon>
        <taxon>Sar</taxon>
        <taxon>Stramenopiles</taxon>
        <taxon>Oomycota</taxon>
        <taxon>Saprolegniomycetes</taxon>
        <taxon>Saprolegniales</taxon>
        <taxon>Verrucalvaceae</taxon>
        <taxon>Aphanomyces</taxon>
    </lineage>
</organism>
<gene>
    <name evidence="3" type="ORF">H310_06731</name>
</gene>
<evidence type="ECO:0000313" key="3">
    <source>
        <dbReference type="EMBL" id="ETW01116.1"/>
    </source>
</evidence>
<dbReference type="GeneID" id="20083781"/>
<evidence type="ECO:0000259" key="2">
    <source>
        <dbReference type="PROSITE" id="PS50042"/>
    </source>
</evidence>
<feature type="domain" description="Cyclic nucleotide-binding" evidence="2">
    <location>
        <begin position="243"/>
        <end position="386"/>
    </location>
</feature>
<feature type="domain" description="Cyclic nucleotide-binding" evidence="2">
    <location>
        <begin position="119"/>
        <end position="204"/>
    </location>
</feature>
<dbReference type="PANTHER" id="PTHR23011:SF28">
    <property type="entry name" value="CYCLIC NUCLEOTIDE-BINDING DOMAIN CONTAINING PROTEIN"/>
    <property type="match status" value="1"/>
</dbReference>
<dbReference type="VEuPathDB" id="FungiDB:H310_06731"/>
<sequence>MNRAQERWHRLRCLVRCISQFALLGANQSSAGELPPFEPQSWHRHKLERFQQAYEKDQEHRTDVDLKLLMEIVQSVHAFSHASYTSKLYFCRHMHVASLHDGQVVYHQGDAVDGAAGGYLILQGVVSTYKNSAYESDVPYPVWHQATFPNDDVHFGTCVHTATTGDVFGEAALSGSMRRQTTVLAQSSAKVAVLSQNDYRRVLMYNDVTWTPQQCLYTIETEPHNRTPRQVRDLSDFLVHFHFFRSLPRDVVEALGHRLRHRTFKAHEVLSRQGDLDPPLVIVVAGKVQLFMQDSAEESTCRLLGPQPTAPTSGTTTKKSGANAAMALADKQEYDPALGWCVGELGGGECFGEQAMASRGAQSATLRSAYTTAAIVLYHADVVQVLAQHDRVDPPRKPGDELAHLMTLLAVPPLARSPAAVRDVAKALRQCDASLFFRQLGHYAVDVIAQEAMIRVIDAGTIVLQQDQSCNSMYVILNGSVNIHRLTVRRKQRRQSSLIRMALHQHNHHADDTVSHDGEMPLASLGGEIFDNCGQYLSSMGVGGAFGHVPILTNSHSQSSYVVARNLTKGTVSAALLCIPGRLVAPLVQKLDDSLLYNPRQVLDQATKPKSDTHNTFKLANFLSTTATFAALPHRTLVRVLESMQVVDVPFNHLLWDQGERLGNGVVVVLSGTVLVVQSGHRPPALVDPILKVPESGRLVLHVGRTANTVTLMNSHDQVRTYGPGDCIGSMRLDDTDNGTSIKQDTAMTLSDCKVAIVQWPRVYAPQPPVAKLCHDLLGLRATHLKRQLEQQELGGPPLGPSSDDMHAATGHLLSAIEWKDKFPVRVQGSIAAVFAFATYSAREMIFSEGDQAQALYIIVSGHVNIWIRRRSRSHSQGPARKDVVGRRGWQEGRLSASNSKDDLDPMKAIQALSKEKPRTPTHIERLLTSRRVAESDSSSGRALGELEARLGPGDVLSEKALFHPGIRHRVTAEAATEVTALVLPRTRYEHLLLHGPTIPSTAIVVARNSSERAREHWKLVIHYIVKNRSQRSHWPCVIEFARQKRIRLVMDIVKHVPVFQAMDVALRMRICERTLFQTLAPNYVVHDKGKPVERFFVVVSGSVDLIHVTSSGPMEPSALASITDTNDSALVKIRTVHEGEWFGEYEIVAQLQHRQILAVTTSEGAHVVGVYKGEFLMSWPTLAKMNDRLAFLRQSDALGALEDDRLCSIWYGIRKLRFRCNDVVVPTRSSGAKVVDAIYLIEEGECVVQSQATLVRAVKEARYPATSPAMALDSQTALVVTNRSHEKDVQLDVQVARLTRGNILYCEDTTWKPRTSVIASSQLVQALVLTYPSHSSTIHRIVGKRGQAALRRIMRMANDFQHGQREAAKELAIASEPKPIDSMMLPLLKCVPIARVRGNRVKLPNFLLQRHVPPSSTIDRSNDVVERDAESRRSAPPTTTDSIFAPTSANPHKLQDGGKSACMNGSFGFTAKTTSSVPSATQFAPPHCFSPLETAHVLRPKIRLDETENSSVRLQRALNQQIRDDTKLVQDLRNSAMGTKQSQARLEEQVRIKHGRPVQCPISPCKPSVASPFDQTLQAHTAPRRARQVACRTLGFHAKESCSHDHSN</sequence>
<feature type="compositionally biased region" description="Polar residues" evidence="1">
    <location>
        <begin position="1437"/>
        <end position="1451"/>
    </location>
</feature>
<proteinExistence type="predicted"/>
<feature type="domain" description="Cyclic nucleotide-binding" evidence="2">
    <location>
        <begin position="949"/>
        <end position="993"/>
    </location>
</feature>
<evidence type="ECO:0000256" key="1">
    <source>
        <dbReference type="SAM" id="MobiDB-lite"/>
    </source>
</evidence>
<dbReference type="OrthoDB" id="78487at2759"/>
<feature type="region of interest" description="Disordered" evidence="1">
    <location>
        <begin position="1418"/>
        <end position="1458"/>
    </location>
</feature>